<evidence type="ECO:0000259" key="2">
    <source>
        <dbReference type="Pfam" id="PF20059"/>
    </source>
</evidence>
<dbReference type="AlphaFoldDB" id="A0A1H2N3D0"/>
<keyword evidence="4" id="KW-1185">Reference proteome</keyword>
<reference evidence="4" key="1">
    <citation type="submission" date="2016-10" db="EMBL/GenBank/DDBJ databases">
        <authorList>
            <person name="Varghese N."/>
            <person name="Submissions S."/>
        </authorList>
    </citation>
    <scope>NUCLEOTIDE SEQUENCE [LARGE SCALE GENOMIC DNA]</scope>
    <source>
        <strain evidence="4">DSM 21743</strain>
    </source>
</reference>
<feature type="domain" description="DUF6458" evidence="2">
    <location>
        <begin position="1"/>
        <end position="63"/>
    </location>
</feature>
<evidence type="ECO:0000313" key="3">
    <source>
        <dbReference type="EMBL" id="SDU99967.1"/>
    </source>
</evidence>
<dbReference type="STRING" id="546874.SAMN04488544_3242"/>
<organism evidence="3 4">
    <name type="scientific">Microlunatus sagamiharensis</name>
    <dbReference type="NCBI Taxonomy" id="546874"/>
    <lineage>
        <taxon>Bacteria</taxon>
        <taxon>Bacillati</taxon>
        <taxon>Actinomycetota</taxon>
        <taxon>Actinomycetes</taxon>
        <taxon>Propionibacteriales</taxon>
        <taxon>Propionibacteriaceae</taxon>
        <taxon>Microlunatus</taxon>
    </lineage>
</organism>
<dbReference type="Pfam" id="PF20059">
    <property type="entry name" value="DUF6458"/>
    <property type="match status" value="1"/>
</dbReference>
<accession>A0A1H2N3D0</accession>
<feature type="transmembrane region" description="Helical" evidence="1">
    <location>
        <begin position="31"/>
        <end position="49"/>
    </location>
</feature>
<dbReference type="Proteomes" id="UP000198825">
    <property type="component" value="Chromosome I"/>
</dbReference>
<keyword evidence="1" id="KW-0812">Transmembrane</keyword>
<gene>
    <name evidence="3" type="ORF">SAMN04488544_3242</name>
</gene>
<dbReference type="RefSeq" id="WP_091076541.1">
    <property type="nucleotide sequence ID" value="NZ_LT629799.1"/>
</dbReference>
<evidence type="ECO:0000256" key="1">
    <source>
        <dbReference type="SAM" id="Phobius"/>
    </source>
</evidence>
<name>A0A1H2N3D0_9ACTN</name>
<dbReference type="EMBL" id="LT629799">
    <property type="protein sequence ID" value="SDU99967.1"/>
    <property type="molecule type" value="Genomic_DNA"/>
</dbReference>
<proteinExistence type="predicted"/>
<evidence type="ECO:0000313" key="4">
    <source>
        <dbReference type="Proteomes" id="UP000198825"/>
    </source>
</evidence>
<dbReference type="InterPro" id="IPR045597">
    <property type="entry name" value="DUF6458"/>
</dbReference>
<sequence length="68" mass="7313">MGIGTGVLLIVLGAVIEFAWTGNIPYVDDDVLGTILIIAGVLTVVLVIISNAQRSRTKNVQETRYRGQ</sequence>
<protein>
    <recommendedName>
        <fullName evidence="2">DUF6458 domain-containing protein</fullName>
    </recommendedName>
</protein>
<keyword evidence="1" id="KW-0472">Membrane</keyword>
<keyword evidence="1" id="KW-1133">Transmembrane helix</keyword>